<dbReference type="InterPro" id="IPR004045">
    <property type="entry name" value="Glutathione_S-Trfase_N"/>
</dbReference>
<dbReference type="Pfam" id="PF13409">
    <property type="entry name" value="GST_N_2"/>
    <property type="match status" value="1"/>
</dbReference>
<dbReference type="RefSeq" id="WP_283404748.1">
    <property type="nucleotide sequence ID" value="NZ_FXUI01000001.1"/>
</dbReference>
<name>A0ABY1Q0E6_9SPHN</name>
<evidence type="ECO:0000313" key="5">
    <source>
        <dbReference type="Proteomes" id="UP001157910"/>
    </source>
</evidence>
<evidence type="ECO:0000259" key="2">
    <source>
        <dbReference type="PROSITE" id="PS50404"/>
    </source>
</evidence>
<dbReference type="SFLD" id="SFLDS00019">
    <property type="entry name" value="Glutathione_Transferase_(cytos"/>
    <property type="match status" value="1"/>
</dbReference>
<evidence type="ECO:0000256" key="1">
    <source>
        <dbReference type="ARBA" id="ARBA00010007"/>
    </source>
</evidence>
<dbReference type="EMBL" id="FXUI01000001">
    <property type="protein sequence ID" value="SMP50634.1"/>
    <property type="molecule type" value="Genomic_DNA"/>
</dbReference>
<keyword evidence="5" id="KW-1185">Reference proteome</keyword>
<organism evidence="4 5">
    <name type="scientific">Novosphingobium panipatense</name>
    <dbReference type="NCBI Taxonomy" id="428991"/>
    <lineage>
        <taxon>Bacteria</taxon>
        <taxon>Pseudomonadati</taxon>
        <taxon>Pseudomonadota</taxon>
        <taxon>Alphaproteobacteria</taxon>
        <taxon>Sphingomonadales</taxon>
        <taxon>Sphingomonadaceae</taxon>
        <taxon>Novosphingobium</taxon>
    </lineage>
</organism>
<comment type="caution">
    <text evidence="4">The sequence shown here is derived from an EMBL/GenBank/DDBJ whole genome shotgun (WGS) entry which is preliminary data.</text>
</comment>
<keyword evidence="4" id="KW-0413">Isomerase</keyword>
<evidence type="ECO:0000313" key="4">
    <source>
        <dbReference type="EMBL" id="SMP50634.1"/>
    </source>
</evidence>
<dbReference type="SUPFAM" id="SSF47616">
    <property type="entry name" value="GST C-terminal domain-like"/>
    <property type="match status" value="1"/>
</dbReference>
<dbReference type="GO" id="GO:0016853">
    <property type="term" value="F:isomerase activity"/>
    <property type="evidence" value="ECO:0007669"/>
    <property type="project" value="UniProtKB-KW"/>
</dbReference>
<dbReference type="InterPro" id="IPR005955">
    <property type="entry name" value="GST_Zeta"/>
</dbReference>
<dbReference type="Gene3D" id="1.20.1050.10">
    <property type="match status" value="1"/>
</dbReference>
<dbReference type="PANTHER" id="PTHR42673">
    <property type="entry name" value="MALEYLACETOACETATE ISOMERASE"/>
    <property type="match status" value="1"/>
</dbReference>
<dbReference type="InterPro" id="IPR010987">
    <property type="entry name" value="Glutathione-S-Trfase_C-like"/>
</dbReference>
<reference evidence="4 5" key="1">
    <citation type="submission" date="2017-05" db="EMBL/GenBank/DDBJ databases">
        <authorList>
            <person name="Varghese N."/>
            <person name="Submissions S."/>
        </authorList>
    </citation>
    <scope>NUCLEOTIDE SEQUENCE [LARGE SCALE GENOMIC DNA]</scope>
    <source>
        <strain evidence="4 5">SM16</strain>
    </source>
</reference>
<dbReference type="InterPro" id="IPR034333">
    <property type="entry name" value="GST_Zeta_N"/>
</dbReference>
<dbReference type="SUPFAM" id="SSF52833">
    <property type="entry name" value="Thioredoxin-like"/>
    <property type="match status" value="1"/>
</dbReference>
<feature type="domain" description="GST C-terminal" evidence="3">
    <location>
        <begin position="89"/>
        <end position="217"/>
    </location>
</feature>
<dbReference type="SFLD" id="SFLDG00358">
    <property type="entry name" value="Main_(cytGST)"/>
    <property type="match status" value="1"/>
</dbReference>
<protein>
    <submittedName>
        <fullName evidence="4">Maleylacetoacetate isomerase</fullName>
    </submittedName>
</protein>
<dbReference type="InterPro" id="IPR040079">
    <property type="entry name" value="Glutathione_S-Trfase"/>
</dbReference>
<dbReference type="Proteomes" id="UP001157910">
    <property type="component" value="Unassembled WGS sequence"/>
</dbReference>
<dbReference type="Gene3D" id="3.40.30.10">
    <property type="entry name" value="Glutaredoxin"/>
    <property type="match status" value="1"/>
</dbReference>
<dbReference type="NCBIfam" id="TIGR01262">
    <property type="entry name" value="maiA"/>
    <property type="match status" value="1"/>
</dbReference>
<gene>
    <name evidence="4" type="ORF">SAMN06296065_10117</name>
</gene>
<comment type="similarity">
    <text evidence="1">Belongs to the GST superfamily. Zeta family.</text>
</comment>
<proteinExistence type="inferred from homology"/>
<accession>A0ABY1Q0E6</accession>
<feature type="domain" description="GST N-terminal" evidence="2">
    <location>
        <begin position="3"/>
        <end position="84"/>
    </location>
</feature>
<sequence length="218" mass="24874">MATPLRLHGYWRSSTTYRLRIALNLKGLNHELVPVNLLAAEQRSESYRTLNPFAGVPVLEADGHARAQSMAVLEWLDERYPQRPLLPSDIEARFVARELGMAIATELHAPLNLPVLQYLKHDLGHSQAEVDRWYHRWLEKTLQGVEARLSQRDTGDFLFEAPGYFECVLLPQLYNARRFAFDLGDYPRITRIEAACRDLPEFLAAHPDHQPEAAAPPA</sequence>
<dbReference type="PROSITE" id="PS50404">
    <property type="entry name" value="GST_NTER"/>
    <property type="match status" value="1"/>
</dbReference>
<dbReference type="PROSITE" id="PS50405">
    <property type="entry name" value="GST_CTER"/>
    <property type="match status" value="1"/>
</dbReference>
<dbReference type="PANTHER" id="PTHR42673:SF21">
    <property type="entry name" value="GLUTATHIONE S-TRANSFERASE YFCF"/>
    <property type="match status" value="1"/>
</dbReference>
<dbReference type="CDD" id="cd03042">
    <property type="entry name" value="GST_N_Zeta"/>
    <property type="match status" value="1"/>
</dbReference>
<dbReference type="InterPro" id="IPR036282">
    <property type="entry name" value="Glutathione-S-Trfase_C_sf"/>
</dbReference>
<evidence type="ECO:0000259" key="3">
    <source>
        <dbReference type="PROSITE" id="PS50405"/>
    </source>
</evidence>
<dbReference type="InterPro" id="IPR036249">
    <property type="entry name" value="Thioredoxin-like_sf"/>
</dbReference>